<feature type="compositionally biased region" description="Polar residues" evidence="1">
    <location>
        <begin position="1"/>
        <end position="35"/>
    </location>
</feature>
<feature type="region of interest" description="Disordered" evidence="1">
    <location>
        <begin position="89"/>
        <end position="382"/>
    </location>
</feature>
<evidence type="ECO:0000313" key="3">
    <source>
        <dbReference type="Proteomes" id="UP000800235"/>
    </source>
</evidence>
<accession>A0A9P4P021</accession>
<dbReference type="EMBL" id="MU007016">
    <property type="protein sequence ID" value="KAF2434388.1"/>
    <property type="molecule type" value="Genomic_DNA"/>
</dbReference>
<feature type="compositionally biased region" description="Polar residues" evidence="1">
    <location>
        <begin position="355"/>
        <end position="365"/>
    </location>
</feature>
<organism evidence="2 3">
    <name type="scientific">Tothia fuscella</name>
    <dbReference type="NCBI Taxonomy" id="1048955"/>
    <lineage>
        <taxon>Eukaryota</taxon>
        <taxon>Fungi</taxon>
        <taxon>Dikarya</taxon>
        <taxon>Ascomycota</taxon>
        <taxon>Pezizomycotina</taxon>
        <taxon>Dothideomycetes</taxon>
        <taxon>Pleosporomycetidae</taxon>
        <taxon>Venturiales</taxon>
        <taxon>Cylindrosympodiaceae</taxon>
        <taxon>Tothia</taxon>
    </lineage>
</organism>
<evidence type="ECO:0000256" key="1">
    <source>
        <dbReference type="SAM" id="MobiDB-lite"/>
    </source>
</evidence>
<keyword evidence="3" id="KW-1185">Reference proteome</keyword>
<evidence type="ECO:0000313" key="2">
    <source>
        <dbReference type="EMBL" id="KAF2434388.1"/>
    </source>
</evidence>
<feature type="compositionally biased region" description="Low complexity" evidence="1">
    <location>
        <begin position="366"/>
        <end position="376"/>
    </location>
</feature>
<feature type="compositionally biased region" description="Low complexity" evidence="1">
    <location>
        <begin position="273"/>
        <end position="285"/>
    </location>
</feature>
<proteinExistence type="predicted"/>
<dbReference type="OrthoDB" id="5401193at2759"/>
<feature type="compositionally biased region" description="Low complexity" evidence="1">
    <location>
        <begin position="310"/>
        <end position="321"/>
    </location>
</feature>
<feature type="compositionally biased region" description="Polar residues" evidence="1">
    <location>
        <begin position="203"/>
        <end position="219"/>
    </location>
</feature>
<reference evidence="2" key="1">
    <citation type="journal article" date="2020" name="Stud. Mycol.">
        <title>101 Dothideomycetes genomes: a test case for predicting lifestyles and emergence of pathogens.</title>
        <authorList>
            <person name="Haridas S."/>
            <person name="Albert R."/>
            <person name="Binder M."/>
            <person name="Bloem J."/>
            <person name="Labutti K."/>
            <person name="Salamov A."/>
            <person name="Andreopoulos B."/>
            <person name="Baker S."/>
            <person name="Barry K."/>
            <person name="Bills G."/>
            <person name="Bluhm B."/>
            <person name="Cannon C."/>
            <person name="Castanera R."/>
            <person name="Culley D."/>
            <person name="Daum C."/>
            <person name="Ezra D."/>
            <person name="Gonzalez J."/>
            <person name="Henrissat B."/>
            <person name="Kuo A."/>
            <person name="Liang C."/>
            <person name="Lipzen A."/>
            <person name="Lutzoni F."/>
            <person name="Magnuson J."/>
            <person name="Mondo S."/>
            <person name="Nolan M."/>
            <person name="Ohm R."/>
            <person name="Pangilinan J."/>
            <person name="Park H.-J."/>
            <person name="Ramirez L."/>
            <person name="Alfaro M."/>
            <person name="Sun H."/>
            <person name="Tritt A."/>
            <person name="Yoshinaga Y."/>
            <person name="Zwiers L.-H."/>
            <person name="Turgeon B."/>
            <person name="Goodwin S."/>
            <person name="Spatafora J."/>
            <person name="Crous P."/>
            <person name="Grigoriev I."/>
        </authorList>
    </citation>
    <scope>NUCLEOTIDE SEQUENCE</scope>
    <source>
        <strain evidence="2">CBS 130266</strain>
    </source>
</reference>
<gene>
    <name evidence="2" type="ORF">EJ08DRAFT_725320</name>
</gene>
<name>A0A9P4P021_9PEZI</name>
<feature type="compositionally biased region" description="Polar residues" evidence="1">
    <location>
        <begin position="330"/>
        <end position="346"/>
    </location>
</feature>
<sequence>MAFFDNNSSWPAAPGRQTSWEQQPQPPSRSGTSSVVAHDEPNSFVSQFTEVDRAVDNLVKSGKMPFSAAGGVRRESMPMARQFSEFEGQQQRIGGIQRHHSVGEFDAMRPQSSGNLQSFYANQRYGPRPTEQDQAMQAKRRMAAQRERELRNYHQEQQYHKRLTGDADVAGPKSDRSMSPNAGMTEEERRELIARQHRALYGNDSTLYPEQGSRPTSQDARVGPPMRGAASPLAFDSFGMQGQNNNSGEPAVQMPSRDHGNQGKDGPQRDRANSNSSPASNPTTNFSLFDNAQQSSRTSNSSPGASPPLGSNNNKSSSGSGVAPIGTRPTGGQTAAQGLQKRSTTPLPSPLSYGFSANDQSNNERSTSASSNPNSSVADKGVGLGWGSNSGVWSNNKNSLGVQASVWG</sequence>
<dbReference type="Proteomes" id="UP000800235">
    <property type="component" value="Unassembled WGS sequence"/>
</dbReference>
<dbReference type="AlphaFoldDB" id="A0A9P4P021"/>
<feature type="compositionally biased region" description="Basic and acidic residues" evidence="1">
    <location>
        <begin position="256"/>
        <end position="272"/>
    </location>
</feature>
<protein>
    <submittedName>
        <fullName evidence="2">Uncharacterized protein</fullName>
    </submittedName>
</protein>
<feature type="compositionally biased region" description="Polar residues" evidence="1">
    <location>
        <begin position="110"/>
        <end position="121"/>
    </location>
</feature>
<feature type="compositionally biased region" description="Basic and acidic residues" evidence="1">
    <location>
        <begin position="144"/>
        <end position="165"/>
    </location>
</feature>
<comment type="caution">
    <text evidence="2">The sequence shown here is derived from an EMBL/GenBank/DDBJ whole genome shotgun (WGS) entry which is preliminary data.</text>
</comment>
<feature type="region of interest" description="Disordered" evidence="1">
    <location>
        <begin position="1"/>
        <end position="43"/>
    </location>
</feature>
<feature type="compositionally biased region" description="Polar residues" evidence="1">
    <location>
        <begin position="286"/>
        <end position="304"/>
    </location>
</feature>